<gene>
    <name evidence="1" type="ORF">RRG08_028255</name>
</gene>
<dbReference type="AlphaFoldDB" id="A0AAE1DH44"/>
<reference evidence="1" key="1">
    <citation type="journal article" date="2023" name="G3 (Bethesda)">
        <title>A reference genome for the long-term kleptoplast-retaining sea slug Elysia crispata morphotype clarki.</title>
        <authorList>
            <person name="Eastman K.E."/>
            <person name="Pendleton A.L."/>
            <person name="Shaikh M.A."/>
            <person name="Suttiyut T."/>
            <person name="Ogas R."/>
            <person name="Tomko P."/>
            <person name="Gavelis G."/>
            <person name="Widhalm J.R."/>
            <person name="Wisecaver J.H."/>
        </authorList>
    </citation>
    <scope>NUCLEOTIDE SEQUENCE</scope>
    <source>
        <strain evidence="1">ECLA1</strain>
    </source>
</reference>
<protein>
    <submittedName>
        <fullName evidence="1">Uncharacterized protein</fullName>
    </submittedName>
</protein>
<evidence type="ECO:0000313" key="1">
    <source>
        <dbReference type="EMBL" id="KAK3770356.1"/>
    </source>
</evidence>
<name>A0AAE1DH44_9GAST</name>
<dbReference type="Proteomes" id="UP001283361">
    <property type="component" value="Unassembled WGS sequence"/>
</dbReference>
<sequence>MDITAPSAPAQRRGVKEQLEILTNEGNRLADAISPTTDTPFLDHDETTLTIKTSPQPISGFLILSLMLSDSEAPLVRQFELIRFIGLRPSNERGPFPDDFLIFTNFRKRDSVKITQELCDVGANCTLSCPAMSGFTTDLQINELQPDGERQRVTNTSELVFGYERNVEWTVHPEADSEDMKFECIAKTDSSNISREINVVVASEEFYIDENRTNVEVGTDEARASSNTDIEWFQSACQSDLTCTL</sequence>
<dbReference type="EMBL" id="JAWDGP010003851">
    <property type="protein sequence ID" value="KAK3770356.1"/>
    <property type="molecule type" value="Genomic_DNA"/>
</dbReference>
<accession>A0AAE1DH44</accession>
<keyword evidence="2" id="KW-1185">Reference proteome</keyword>
<organism evidence="1 2">
    <name type="scientific">Elysia crispata</name>
    <name type="common">lettuce slug</name>
    <dbReference type="NCBI Taxonomy" id="231223"/>
    <lineage>
        <taxon>Eukaryota</taxon>
        <taxon>Metazoa</taxon>
        <taxon>Spiralia</taxon>
        <taxon>Lophotrochozoa</taxon>
        <taxon>Mollusca</taxon>
        <taxon>Gastropoda</taxon>
        <taxon>Heterobranchia</taxon>
        <taxon>Euthyneura</taxon>
        <taxon>Panpulmonata</taxon>
        <taxon>Sacoglossa</taxon>
        <taxon>Placobranchoidea</taxon>
        <taxon>Plakobranchidae</taxon>
        <taxon>Elysia</taxon>
    </lineage>
</organism>
<proteinExistence type="predicted"/>
<evidence type="ECO:0000313" key="2">
    <source>
        <dbReference type="Proteomes" id="UP001283361"/>
    </source>
</evidence>
<comment type="caution">
    <text evidence="1">The sequence shown here is derived from an EMBL/GenBank/DDBJ whole genome shotgun (WGS) entry which is preliminary data.</text>
</comment>